<evidence type="ECO:0000256" key="3">
    <source>
        <dbReference type="ARBA" id="ARBA00011738"/>
    </source>
</evidence>
<evidence type="ECO:0000256" key="7">
    <source>
        <dbReference type="ARBA" id="ARBA00022840"/>
    </source>
</evidence>
<evidence type="ECO:0000256" key="6">
    <source>
        <dbReference type="ARBA" id="ARBA00022777"/>
    </source>
</evidence>
<name>A0A834MKD4_RHYFE</name>
<dbReference type="GO" id="GO:0030975">
    <property type="term" value="F:thiamine binding"/>
    <property type="evidence" value="ECO:0007669"/>
    <property type="project" value="InterPro"/>
</dbReference>
<dbReference type="PANTHER" id="PTHR13622:SF8">
    <property type="entry name" value="THIAMIN PYROPHOSPHOKINASE 1"/>
    <property type="match status" value="1"/>
</dbReference>
<evidence type="ECO:0000313" key="14">
    <source>
        <dbReference type="Proteomes" id="UP000625711"/>
    </source>
</evidence>
<dbReference type="AlphaFoldDB" id="A0A834MKD4"/>
<gene>
    <name evidence="13" type="ORF">GWI33_004546</name>
</gene>
<dbReference type="Gene3D" id="3.40.50.10240">
    <property type="entry name" value="Thiamin pyrophosphokinase, catalytic domain"/>
    <property type="match status" value="1"/>
</dbReference>
<dbReference type="OrthoDB" id="25149at2759"/>
<evidence type="ECO:0000256" key="8">
    <source>
        <dbReference type="ARBA" id="ARBA00050898"/>
    </source>
</evidence>
<dbReference type="FunFam" id="2.60.120.320:FF:000002">
    <property type="entry name" value="Thiamine pyrophosphokinase"/>
    <property type="match status" value="1"/>
</dbReference>
<reference evidence="13" key="1">
    <citation type="submission" date="2020-08" db="EMBL/GenBank/DDBJ databases">
        <title>Genome sequencing and assembly of the red palm weevil Rhynchophorus ferrugineus.</title>
        <authorList>
            <person name="Dias G.B."/>
            <person name="Bergman C.M."/>
            <person name="Manee M."/>
        </authorList>
    </citation>
    <scope>NUCLEOTIDE SEQUENCE</scope>
    <source>
        <strain evidence="13">AA-2017</strain>
        <tissue evidence="13">Whole larva</tissue>
    </source>
</reference>
<dbReference type="GO" id="GO:0006772">
    <property type="term" value="P:thiamine metabolic process"/>
    <property type="evidence" value="ECO:0007669"/>
    <property type="project" value="InterPro"/>
</dbReference>
<keyword evidence="4" id="KW-0808">Transferase</keyword>
<dbReference type="InterPro" id="IPR036371">
    <property type="entry name" value="TPK_B1-bd_sf"/>
</dbReference>
<evidence type="ECO:0000256" key="1">
    <source>
        <dbReference type="ARBA" id="ARBA00005078"/>
    </source>
</evidence>
<sequence>MNHICEEIEIWSPCDDILVNNCEQNYALIVLNCRIDLNVDPKKLLNLWRKANLRITVDGGTKRWLKWINAHNFEDRDIAAPDLITGDMDSLPDNVLVYFQEKGSKVIKTPDQNETDYTKSLRELKKHCDMHSIKINTIFVLADTSGRFDQILANINTLFKAPSFLGEKKIYHIASNSITWLLKPGSHKIIIPENLRRDQEWCALIPIGSSCKATTTGLKWNLNNTKLSFGELVSSSNTYNGQPFVTISNDSYLVWSMGIQSIL</sequence>
<dbReference type="GO" id="GO:0009229">
    <property type="term" value="P:thiamine diphosphate biosynthetic process"/>
    <property type="evidence" value="ECO:0007669"/>
    <property type="project" value="InterPro"/>
</dbReference>
<dbReference type="GO" id="GO:0004788">
    <property type="term" value="F:thiamine diphosphokinase activity"/>
    <property type="evidence" value="ECO:0007669"/>
    <property type="project" value="InterPro"/>
</dbReference>
<dbReference type="InterPro" id="IPR007371">
    <property type="entry name" value="TPK_catalytic"/>
</dbReference>
<dbReference type="CDD" id="cd07995">
    <property type="entry name" value="TPK"/>
    <property type="match status" value="1"/>
</dbReference>
<evidence type="ECO:0000259" key="12">
    <source>
        <dbReference type="SMART" id="SM00983"/>
    </source>
</evidence>
<evidence type="ECO:0000256" key="4">
    <source>
        <dbReference type="ARBA" id="ARBA00022679"/>
    </source>
</evidence>
<dbReference type="InterPro" id="IPR036759">
    <property type="entry name" value="TPK_catalytic_sf"/>
</dbReference>
<dbReference type="FunFam" id="3.40.50.10240:FF:000006">
    <property type="entry name" value="Thiamin pyrophosphokinase 1"/>
    <property type="match status" value="1"/>
</dbReference>
<keyword evidence="14" id="KW-1185">Reference proteome</keyword>
<proteinExistence type="inferred from homology"/>
<feature type="domain" description="Thiamin pyrophosphokinase thiamin-binding" evidence="12">
    <location>
        <begin position="185"/>
        <end position="253"/>
    </location>
</feature>
<keyword evidence="5" id="KW-0547">Nucleotide-binding</keyword>
<comment type="function">
    <text evidence="9">Catalyzes the phosphorylation of thiamine to thiamine pyrophosphate (TPP) utilizing UTP and therefore links the biosynthesis of TPP to pyrimidines metabolism. By producing thiamine pyrophosphate, a cofactor of the mitochondrial pyruvate dehydrogenase indirectly regulates pyruvate oxidation and lipogenesis. Although it can also catalyze thiamine phosphorylation using ATP and CTP in vitro, it does so with significantly lower efficiency and without physiological relevance evidence.</text>
</comment>
<dbReference type="PANTHER" id="PTHR13622">
    <property type="entry name" value="THIAMIN PYROPHOSPHOKINASE"/>
    <property type="match status" value="1"/>
</dbReference>
<dbReference type="Pfam" id="PF04263">
    <property type="entry name" value="TPK_catalytic"/>
    <property type="match status" value="1"/>
</dbReference>
<dbReference type="GO" id="GO:0016301">
    <property type="term" value="F:kinase activity"/>
    <property type="evidence" value="ECO:0007669"/>
    <property type="project" value="UniProtKB-KW"/>
</dbReference>
<dbReference type="Gene3D" id="2.60.120.320">
    <property type="entry name" value="Thiamin pyrophosphokinase, thiamin-binding domain"/>
    <property type="match status" value="1"/>
</dbReference>
<dbReference type="Proteomes" id="UP000625711">
    <property type="component" value="Unassembled WGS sequence"/>
</dbReference>
<evidence type="ECO:0000256" key="9">
    <source>
        <dbReference type="ARBA" id="ARBA00055888"/>
    </source>
</evidence>
<dbReference type="GO" id="GO:0005829">
    <property type="term" value="C:cytosol"/>
    <property type="evidence" value="ECO:0007669"/>
    <property type="project" value="UniProtKB-ARBA"/>
</dbReference>
<evidence type="ECO:0000256" key="5">
    <source>
        <dbReference type="ARBA" id="ARBA00022741"/>
    </source>
</evidence>
<dbReference type="EMBL" id="JAACXV010000235">
    <property type="protein sequence ID" value="KAF7281579.1"/>
    <property type="molecule type" value="Genomic_DNA"/>
</dbReference>
<dbReference type="InterPro" id="IPR006282">
    <property type="entry name" value="Thi_PPkinase"/>
</dbReference>
<keyword evidence="7" id="KW-0067">ATP-binding</keyword>
<comment type="catalytic activity">
    <reaction evidence="8">
        <text>thiamine + UTP = thiamine diphosphate + UMP + H(+)</text>
        <dbReference type="Rhea" id="RHEA:79423"/>
        <dbReference type="ChEBI" id="CHEBI:15378"/>
        <dbReference type="ChEBI" id="CHEBI:18385"/>
        <dbReference type="ChEBI" id="CHEBI:46398"/>
        <dbReference type="ChEBI" id="CHEBI:57865"/>
        <dbReference type="ChEBI" id="CHEBI:58937"/>
    </reaction>
    <physiologicalReaction direction="left-to-right" evidence="8">
        <dbReference type="Rhea" id="RHEA:79424"/>
    </physiologicalReaction>
</comment>
<organism evidence="13 14">
    <name type="scientific">Rhynchophorus ferrugineus</name>
    <name type="common">Red palm weevil</name>
    <name type="synonym">Curculio ferrugineus</name>
    <dbReference type="NCBI Taxonomy" id="354439"/>
    <lineage>
        <taxon>Eukaryota</taxon>
        <taxon>Metazoa</taxon>
        <taxon>Ecdysozoa</taxon>
        <taxon>Arthropoda</taxon>
        <taxon>Hexapoda</taxon>
        <taxon>Insecta</taxon>
        <taxon>Pterygota</taxon>
        <taxon>Neoptera</taxon>
        <taxon>Endopterygota</taxon>
        <taxon>Coleoptera</taxon>
        <taxon>Polyphaga</taxon>
        <taxon>Cucujiformia</taxon>
        <taxon>Curculionidae</taxon>
        <taxon>Dryophthorinae</taxon>
        <taxon>Rhynchophorus</taxon>
    </lineage>
</organism>
<dbReference type="InterPro" id="IPR007373">
    <property type="entry name" value="Thiamin_PyroPKinase_B1-bd"/>
</dbReference>
<dbReference type="SMART" id="SM00983">
    <property type="entry name" value="TPK_B1_binding"/>
    <property type="match status" value="1"/>
</dbReference>
<dbReference type="SUPFAM" id="SSF63999">
    <property type="entry name" value="Thiamin pyrophosphokinase, catalytic domain"/>
    <property type="match status" value="1"/>
</dbReference>
<evidence type="ECO:0000256" key="2">
    <source>
        <dbReference type="ARBA" id="ARBA00006785"/>
    </source>
</evidence>
<comment type="caution">
    <text evidence="13">The sequence shown here is derived from an EMBL/GenBank/DDBJ whole genome shotgun (WGS) entry which is preliminary data.</text>
</comment>
<dbReference type="Pfam" id="PF04265">
    <property type="entry name" value="TPK_B1_binding"/>
    <property type="match status" value="1"/>
</dbReference>
<evidence type="ECO:0000256" key="11">
    <source>
        <dbReference type="ARBA" id="ARBA00076797"/>
    </source>
</evidence>
<comment type="similarity">
    <text evidence="2">Belongs to the thiamine pyrophosphokinase family.</text>
</comment>
<dbReference type="SUPFAM" id="SSF63862">
    <property type="entry name" value="Thiamin pyrophosphokinase, substrate-binding domain"/>
    <property type="match status" value="1"/>
</dbReference>
<evidence type="ECO:0000256" key="10">
    <source>
        <dbReference type="ARBA" id="ARBA00074758"/>
    </source>
</evidence>
<protein>
    <recommendedName>
        <fullName evidence="10">Thiamine pyrophosphokinase 1</fullName>
    </recommendedName>
    <alternativeName>
        <fullName evidence="11">Thiamin pyrophosphokinase 1</fullName>
    </alternativeName>
</protein>
<evidence type="ECO:0000313" key="13">
    <source>
        <dbReference type="EMBL" id="KAF7281579.1"/>
    </source>
</evidence>
<keyword evidence="6" id="KW-0418">Kinase</keyword>
<dbReference type="NCBIfam" id="TIGR01378">
    <property type="entry name" value="thi_PPkinase"/>
    <property type="match status" value="1"/>
</dbReference>
<dbReference type="GO" id="GO:0005524">
    <property type="term" value="F:ATP binding"/>
    <property type="evidence" value="ECO:0007669"/>
    <property type="project" value="UniProtKB-KW"/>
</dbReference>
<accession>A0A834MKD4</accession>
<comment type="pathway">
    <text evidence="1">Cofactor biosynthesis; thiamine diphosphate biosynthesis; thiamine diphosphate from thiamine: step 1/1.</text>
</comment>
<comment type="subunit">
    <text evidence="3">Homodimer.</text>
</comment>